<evidence type="ECO:0000313" key="8">
    <source>
        <dbReference type="Proteomes" id="UP000199586"/>
    </source>
</evidence>
<dbReference type="InterPro" id="IPR001764">
    <property type="entry name" value="Glyco_hydro_3_N"/>
</dbReference>
<evidence type="ECO:0000256" key="4">
    <source>
        <dbReference type="ARBA" id="ARBA00022801"/>
    </source>
</evidence>
<organism evidence="7 8">
    <name type="scientific">Sphingomonas rubra</name>
    <dbReference type="NCBI Taxonomy" id="634430"/>
    <lineage>
        <taxon>Bacteria</taxon>
        <taxon>Pseudomonadati</taxon>
        <taxon>Pseudomonadota</taxon>
        <taxon>Alphaproteobacteria</taxon>
        <taxon>Sphingomonadales</taxon>
        <taxon>Sphingomonadaceae</taxon>
        <taxon>Sphingomonas</taxon>
    </lineage>
</organism>
<keyword evidence="8" id="KW-1185">Reference proteome</keyword>
<dbReference type="PANTHER" id="PTHR30480">
    <property type="entry name" value="BETA-HEXOSAMINIDASE-RELATED"/>
    <property type="match status" value="1"/>
</dbReference>
<protein>
    <recommendedName>
        <fullName evidence="3">beta-N-acetylhexosaminidase</fullName>
        <ecNumber evidence="3">3.2.1.52</ecNumber>
    </recommendedName>
</protein>
<dbReference type="Proteomes" id="UP000199586">
    <property type="component" value="Unassembled WGS sequence"/>
</dbReference>
<dbReference type="InterPro" id="IPR050226">
    <property type="entry name" value="NagZ_Beta-hexosaminidase"/>
</dbReference>
<evidence type="ECO:0000259" key="6">
    <source>
        <dbReference type="Pfam" id="PF00933"/>
    </source>
</evidence>
<dbReference type="OrthoDB" id="9786661at2"/>
<dbReference type="RefSeq" id="WP_093329888.1">
    <property type="nucleotide sequence ID" value="NZ_FOXP01000001.1"/>
</dbReference>
<dbReference type="STRING" id="634430.SAMN04488241_10168"/>
<dbReference type="SUPFAM" id="SSF51445">
    <property type="entry name" value="(Trans)glycosidases"/>
    <property type="match status" value="1"/>
</dbReference>
<keyword evidence="4" id="KW-0378">Hydrolase</keyword>
<dbReference type="Pfam" id="PF00933">
    <property type="entry name" value="Glyco_hydro_3"/>
    <property type="match status" value="1"/>
</dbReference>
<dbReference type="AlphaFoldDB" id="A0A1I5PK65"/>
<name>A0A1I5PK65_9SPHN</name>
<dbReference type="GO" id="GO:0005975">
    <property type="term" value="P:carbohydrate metabolic process"/>
    <property type="evidence" value="ECO:0007669"/>
    <property type="project" value="InterPro"/>
</dbReference>
<dbReference type="InterPro" id="IPR017853">
    <property type="entry name" value="GH"/>
</dbReference>
<keyword evidence="5" id="KW-0326">Glycosidase</keyword>
<dbReference type="PANTHER" id="PTHR30480:SF13">
    <property type="entry name" value="BETA-HEXOSAMINIDASE"/>
    <property type="match status" value="1"/>
</dbReference>
<sequence>MKPVIFGLSGPVLTPDERAFFAEAEPAGYILFGRNVESRGQVRALTDALRELAGRDDLAILIDQEGGPVARMRPPEWPAFPAGPVFDAAYEVAPMTAIQAMRANGEALGLMLSEAGVTVDCAPLLDVAQPETTPAIATRAYGREPMRVAALGRAMLEGLALGGVVGVVKHMPGHGRALVDSHHLLPRVTAPAAALEDDLAPFRALRHASMGMTSHIVFEAWDAERPATLSPTVIGEVIRGAIGFDGLLMTDDIDMKALSGSAADKAASAIGAGCDLVLDCWARMDEMVAIVDRLDEIAPASRARLDRAMAARAMPVGDLAECIARRDALLAAATA</sequence>
<dbReference type="Gene3D" id="3.20.20.300">
    <property type="entry name" value="Glycoside hydrolase, family 3, N-terminal domain"/>
    <property type="match status" value="1"/>
</dbReference>
<feature type="domain" description="Glycoside hydrolase family 3 N-terminal" evidence="6">
    <location>
        <begin position="20"/>
        <end position="296"/>
    </location>
</feature>
<comment type="similarity">
    <text evidence="2">Belongs to the glycosyl hydrolase 3 family.</text>
</comment>
<dbReference type="GO" id="GO:0004563">
    <property type="term" value="F:beta-N-acetylhexosaminidase activity"/>
    <property type="evidence" value="ECO:0007669"/>
    <property type="project" value="UniProtKB-EC"/>
</dbReference>
<accession>A0A1I5PK65</accession>
<evidence type="ECO:0000256" key="3">
    <source>
        <dbReference type="ARBA" id="ARBA00012663"/>
    </source>
</evidence>
<reference evidence="8" key="1">
    <citation type="submission" date="2016-10" db="EMBL/GenBank/DDBJ databases">
        <authorList>
            <person name="Varghese N."/>
            <person name="Submissions S."/>
        </authorList>
    </citation>
    <scope>NUCLEOTIDE SEQUENCE [LARGE SCALE GENOMIC DNA]</scope>
    <source>
        <strain evidence="8">CGMCC 1.9113</strain>
    </source>
</reference>
<dbReference type="EC" id="3.2.1.52" evidence="3"/>
<evidence type="ECO:0000256" key="1">
    <source>
        <dbReference type="ARBA" id="ARBA00001231"/>
    </source>
</evidence>
<evidence type="ECO:0000256" key="5">
    <source>
        <dbReference type="ARBA" id="ARBA00023295"/>
    </source>
</evidence>
<evidence type="ECO:0000256" key="2">
    <source>
        <dbReference type="ARBA" id="ARBA00005336"/>
    </source>
</evidence>
<dbReference type="InterPro" id="IPR036962">
    <property type="entry name" value="Glyco_hydro_3_N_sf"/>
</dbReference>
<proteinExistence type="inferred from homology"/>
<gene>
    <name evidence="7" type="ORF">SAMN04488241_10168</name>
</gene>
<dbReference type="GO" id="GO:0009254">
    <property type="term" value="P:peptidoglycan turnover"/>
    <property type="evidence" value="ECO:0007669"/>
    <property type="project" value="TreeGrafter"/>
</dbReference>
<comment type="catalytic activity">
    <reaction evidence="1">
        <text>Hydrolysis of terminal non-reducing N-acetyl-D-hexosamine residues in N-acetyl-beta-D-hexosaminides.</text>
        <dbReference type="EC" id="3.2.1.52"/>
    </reaction>
</comment>
<dbReference type="EMBL" id="FOXP01000001">
    <property type="protein sequence ID" value="SFP34409.1"/>
    <property type="molecule type" value="Genomic_DNA"/>
</dbReference>
<evidence type="ECO:0000313" key="7">
    <source>
        <dbReference type="EMBL" id="SFP34409.1"/>
    </source>
</evidence>